<gene>
    <name evidence="2" type="ORF">K9U37_00385</name>
</gene>
<dbReference type="EMBL" id="JAIVFL010000001">
    <property type="protein sequence ID" value="MCI4673486.1"/>
    <property type="molecule type" value="Genomic_DNA"/>
</dbReference>
<dbReference type="InterPro" id="IPR049606">
    <property type="entry name" value="UsfY-like"/>
</dbReference>
<comment type="caution">
    <text evidence="2">The sequence shown here is derived from an EMBL/GenBank/DDBJ whole genome shotgun (WGS) entry which is preliminary data.</text>
</comment>
<reference evidence="2" key="1">
    <citation type="journal article" date="2022" name="ISME J.">
        <title>Identification of active gaseous-alkane degraders at natural gas seeps.</title>
        <authorList>
            <person name="Farhan Ul Haque M."/>
            <person name="Hernandez M."/>
            <person name="Crombie A.T."/>
            <person name="Murrell J.C."/>
        </authorList>
    </citation>
    <scope>NUCLEOTIDE SEQUENCE</scope>
    <source>
        <strain evidence="2">ANDR5</strain>
    </source>
</reference>
<accession>A0ABS9YQD4</accession>
<protein>
    <submittedName>
        <fullName evidence="2">LapA family protein</fullName>
    </submittedName>
</protein>
<feature type="transmembrane region" description="Helical" evidence="1">
    <location>
        <begin position="57"/>
        <end position="77"/>
    </location>
</feature>
<sequence length="105" mass="11527">MKGAFRDPVDHSRTTQPHAGESFIDTLWFPGLLLIALSVVGMAGVVAALAYNDHGPLAVLVAVAAGLLIAGALMITVEHHRVQRVERQWLAEHPNHWRDHHHHAV</sequence>
<feature type="transmembrane region" description="Helical" evidence="1">
    <location>
        <begin position="27"/>
        <end position="51"/>
    </location>
</feature>
<keyword evidence="1" id="KW-0472">Membrane</keyword>
<dbReference type="RefSeq" id="WP_243070018.1">
    <property type="nucleotide sequence ID" value="NZ_JAIVFL010000001.1"/>
</dbReference>
<name>A0ABS9YQD4_9MYCO</name>
<keyword evidence="3" id="KW-1185">Reference proteome</keyword>
<organism evidence="2 3">
    <name type="scientific">Candidatus Mycolicibacterium alkanivorans</name>
    <dbReference type="NCBI Taxonomy" id="2954114"/>
    <lineage>
        <taxon>Bacteria</taxon>
        <taxon>Bacillati</taxon>
        <taxon>Actinomycetota</taxon>
        <taxon>Actinomycetes</taxon>
        <taxon>Mycobacteriales</taxon>
        <taxon>Mycobacteriaceae</taxon>
        <taxon>Mycolicibacterium</taxon>
    </lineage>
</organism>
<evidence type="ECO:0000313" key="2">
    <source>
        <dbReference type="EMBL" id="MCI4673486.1"/>
    </source>
</evidence>
<keyword evidence="1" id="KW-0812">Transmembrane</keyword>
<proteinExistence type="predicted"/>
<dbReference type="NCBIfam" id="NF041247">
    <property type="entry name" value="UsfY"/>
    <property type="match status" value="1"/>
</dbReference>
<keyword evidence="1" id="KW-1133">Transmembrane helix</keyword>
<dbReference type="Proteomes" id="UP001139068">
    <property type="component" value="Unassembled WGS sequence"/>
</dbReference>
<evidence type="ECO:0000313" key="3">
    <source>
        <dbReference type="Proteomes" id="UP001139068"/>
    </source>
</evidence>
<evidence type="ECO:0000256" key="1">
    <source>
        <dbReference type="SAM" id="Phobius"/>
    </source>
</evidence>